<sequence length="378" mass="39821">MTLTDAQKPGVHLPLTTRLAWLRLIRSENVGPATFRALINRYGGAEAALGALPDLAARGGRKIRVASLAAIEDEMANAERLSARFVCLGEPDYPVLLRRMEQAPPVLAVMGGTDVLMRPAVAIVGARNASLSGIKLARRFAIELGRAGYSIVSGLARGIDAAAHEASLATGTVGVFAGGLDRPYPSENRPLMRQIVDADGCLISEMPFGWEPRARDFPRRNRLVAGMALGLLVVEAATRSGSLISARLSAEMGRLVFAVPGSPLDPRAVGTNGLLKEGALLATDAEDVIAALRPLDARMTPNDGDVALEEPAGNGPADEPAEGERERIVETLGTTPIDIDDIIAHTGSSPGAVQLVLLELDLAGRLERHANGRVSLLL</sequence>
<evidence type="ECO:0000256" key="1">
    <source>
        <dbReference type="ARBA" id="ARBA00006525"/>
    </source>
</evidence>
<dbReference type="InterPro" id="IPR041614">
    <property type="entry name" value="DprA_WH"/>
</dbReference>
<feature type="domain" description="DprA winged helix" evidence="4">
    <location>
        <begin position="316"/>
        <end position="372"/>
    </location>
</feature>
<dbReference type="GO" id="GO:0009294">
    <property type="term" value="P:DNA-mediated transformation"/>
    <property type="evidence" value="ECO:0007669"/>
    <property type="project" value="InterPro"/>
</dbReference>
<dbReference type="Pfam" id="PF21102">
    <property type="entry name" value="DprA_N"/>
    <property type="match status" value="1"/>
</dbReference>
<protein>
    <submittedName>
        <fullName evidence="5">Uncharacterized protein</fullName>
    </submittedName>
</protein>
<evidence type="ECO:0000313" key="5">
    <source>
        <dbReference type="EMBL" id="KKO04571.1"/>
    </source>
</evidence>
<dbReference type="Gene3D" id="1.10.10.10">
    <property type="entry name" value="Winged helix-like DNA-binding domain superfamily/Winged helix DNA-binding domain"/>
    <property type="match status" value="1"/>
</dbReference>
<dbReference type="EMBL" id="LAZR01000022">
    <property type="protein sequence ID" value="KKO04571.1"/>
    <property type="molecule type" value="Genomic_DNA"/>
</dbReference>
<dbReference type="Pfam" id="PF02481">
    <property type="entry name" value="DNA_processg_A"/>
    <property type="match status" value="1"/>
</dbReference>
<name>A0A0F9VHG6_9ZZZZ</name>
<evidence type="ECO:0000259" key="3">
    <source>
        <dbReference type="Pfam" id="PF02481"/>
    </source>
</evidence>
<dbReference type="InterPro" id="IPR003488">
    <property type="entry name" value="DprA"/>
</dbReference>
<organism evidence="5">
    <name type="scientific">marine sediment metagenome</name>
    <dbReference type="NCBI Taxonomy" id="412755"/>
    <lineage>
        <taxon>unclassified sequences</taxon>
        <taxon>metagenomes</taxon>
        <taxon>ecological metagenomes</taxon>
    </lineage>
</organism>
<dbReference type="InterPro" id="IPR036388">
    <property type="entry name" value="WH-like_DNA-bd_sf"/>
</dbReference>
<comment type="similarity">
    <text evidence="1">Belongs to the DprA/Smf family.</text>
</comment>
<dbReference type="Pfam" id="PF17782">
    <property type="entry name" value="WHD_DprA"/>
    <property type="match status" value="1"/>
</dbReference>
<dbReference type="PANTHER" id="PTHR43022:SF1">
    <property type="entry name" value="PROTEIN SMF"/>
    <property type="match status" value="1"/>
</dbReference>
<proteinExistence type="inferred from homology"/>
<comment type="caution">
    <text evidence="5">The sequence shown here is derived from an EMBL/GenBank/DDBJ whole genome shotgun (WGS) entry which is preliminary data.</text>
</comment>
<dbReference type="SUPFAM" id="SSF102405">
    <property type="entry name" value="MCP/YpsA-like"/>
    <property type="match status" value="1"/>
</dbReference>
<dbReference type="PANTHER" id="PTHR43022">
    <property type="entry name" value="PROTEIN SMF"/>
    <property type="match status" value="1"/>
</dbReference>
<dbReference type="AlphaFoldDB" id="A0A0F9VHG6"/>
<dbReference type="InterPro" id="IPR057666">
    <property type="entry name" value="DrpA_SLOG"/>
</dbReference>
<feature type="region of interest" description="Disordered" evidence="2">
    <location>
        <begin position="301"/>
        <end position="324"/>
    </location>
</feature>
<gene>
    <name evidence="5" type="ORF">LCGC14_0083980</name>
</gene>
<evidence type="ECO:0000256" key="2">
    <source>
        <dbReference type="SAM" id="MobiDB-lite"/>
    </source>
</evidence>
<feature type="domain" description="Smf/DprA SLOG" evidence="3">
    <location>
        <begin position="85"/>
        <end position="292"/>
    </location>
</feature>
<dbReference type="NCBIfam" id="TIGR00732">
    <property type="entry name" value="dprA"/>
    <property type="match status" value="1"/>
</dbReference>
<dbReference type="Gene3D" id="3.40.50.450">
    <property type="match status" value="1"/>
</dbReference>
<reference evidence="5" key="1">
    <citation type="journal article" date="2015" name="Nature">
        <title>Complex archaea that bridge the gap between prokaryotes and eukaryotes.</title>
        <authorList>
            <person name="Spang A."/>
            <person name="Saw J.H."/>
            <person name="Jorgensen S.L."/>
            <person name="Zaremba-Niedzwiedzka K."/>
            <person name="Martijn J."/>
            <person name="Lind A.E."/>
            <person name="van Eijk R."/>
            <person name="Schleper C."/>
            <person name="Guy L."/>
            <person name="Ettema T.J."/>
        </authorList>
    </citation>
    <scope>NUCLEOTIDE SEQUENCE</scope>
</reference>
<accession>A0A0F9VHG6</accession>
<evidence type="ECO:0000259" key="4">
    <source>
        <dbReference type="Pfam" id="PF17782"/>
    </source>
</evidence>